<dbReference type="Proteomes" id="UP000049127">
    <property type="component" value="Unassembled WGS sequence"/>
</dbReference>
<organism evidence="4 5">
    <name type="scientific">Paraclostridium sordellii</name>
    <name type="common">Clostridium sordellii</name>
    <dbReference type="NCBI Taxonomy" id="1505"/>
    <lineage>
        <taxon>Bacteria</taxon>
        <taxon>Bacillati</taxon>
        <taxon>Bacillota</taxon>
        <taxon>Clostridia</taxon>
        <taxon>Peptostreptococcales</taxon>
        <taxon>Peptostreptococcaceae</taxon>
        <taxon>Paraclostridium</taxon>
    </lineage>
</organism>
<feature type="domain" description="SLH" evidence="3">
    <location>
        <begin position="713"/>
        <end position="776"/>
    </location>
</feature>
<keyword evidence="2" id="KW-0732">Signal</keyword>
<gene>
    <name evidence="4" type="ORF">R28058_23041</name>
</gene>
<dbReference type="InterPro" id="IPR013783">
    <property type="entry name" value="Ig-like_fold"/>
</dbReference>
<evidence type="ECO:0000313" key="5">
    <source>
        <dbReference type="Proteomes" id="UP000049127"/>
    </source>
</evidence>
<accession>A0A0C7QLY9</accession>
<dbReference type="PROSITE" id="PS51272">
    <property type="entry name" value="SLH"/>
    <property type="match status" value="3"/>
</dbReference>
<dbReference type="PANTHER" id="PTHR43308:SF5">
    <property type="entry name" value="S-LAYER PROTEIN _ PEPTIDOGLYCAN ENDO-BETA-N-ACETYLGLUCOSAMINIDASE"/>
    <property type="match status" value="1"/>
</dbReference>
<dbReference type="InterPro" id="IPR001119">
    <property type="entry name" value="SLH_dom"/>
</dbReference>
<feature type="chain" id="PRO_5038573817" evidence="2">
    <location>
        <begin position="23"/>
        <end position="887"/>
    </location>
</feature>
<feature type="domain" description="SLH" evidence="3">
    <location>
        <begin position="834"/>
        <end position="887"/>
    </location>
</feature>
<dbReference type="OrthoDB" id="1741958at2"/>
<feature type="domain" description="SLH" evidence="3">
    <location>
        <begin position="777"/>
        <end position="833"/>
    </location>
</feature>
<dbReference type="GO" id="GO:0008810">
    <property type="term" value="F:cellulase activity"/>
    <property type="evidence" value="ECO:0007669"/>
    <property type="project" value="UniProtKB-EC"/>
</dbReference>
<dbReference type="EC" id="3.2.1.4" evidence="4"/>
<evidence type="ECO:0000259" key="3">
    <source>
        <dbReference type="PROSITE" id="PS51272"/>
    </source>
</evidence>
<keyword evidence="4" id="KW-0326">Glycosidase</keyword>
<dbReference type="Pfam" id="PF00395">
    <property type="entry name" value="SLH"/>
    <property type="match status" value="3"/>
</dbReference>
<evidence type="ECO:0000256" key="1">
    <source>
        <dbReference type="ARBA" id="ARBA00022737"/>
    </source>
</evidence>
<name>A0A0C7QLY9_PARSO</name>
<feature type="signal peptide" evidence="2">
    <location>
        <begin position="1"/>
        <end position="22"/>
    </location>
</feature>
<sequence length="887" mass="97600">MNKKLISLIASFLLVFTNVSYIQNIYAEENTKSNQATDSQNKNSKNIVYLSDGEGSLSLGDGTKQNPYQNIRTALNNISDGGTLKLLGMVKYTKYTPHTDGSALPLFINKNITIESGNNTYPLDSNADGLSLRTAIQLGANVIFKNINIQMIPEVILGKKSDRSNTRLLGVKNPISATIFTAGNKLTLDNVNTKIGPSQDEDRPYISGGSFKNQGKIGSKSIINVINPNSETKLSAIYAGDYWEERNLDVEINLNGDVLERIIHTGGLSKALNGRVDISIGYKGTIHSFDKTNHNGDVNLNLEKDRYTDDLNLDGINNLSLDDNSKLRLQKGSRFNVNNIKLKNNSVVDFRFMSGSPIVNGSFQGEDAINSTIKGGCILLKDNQTLDVKGEVLGTTRLNYNGTALYLEPLTENHEYIRSKVNSRGNFTIEQDPVKQFILKKNLNNNNKTTWTYTINNGDSLTPIKNEKPVITANGVTIKARKPIDLLNDRSIGLKATDKEDGNIKGRVTIKNTGGLNSSNPSKGVYTVVYTVKDNHGNIVDKSIQVNVLSNDAPVINGLKDKTIHLKEVDEFNKTGKLDGVTVIDDHDKISPSSITVKGVVGKPGPGINQTYNITYTVNDSDGNTTTKAIKVTVTNQLPVISGVSEKTMKVGDTFIPLSLVSSSDKEDGNITKKVIVKENTVDTKKAGVYKVVYSVTDSDRNTVTKEIKVTVKSNINISDIKGHWSESQINSFISSGYINGYIDGTFKPDNSITRAEFVKIFNKYFGLNKTSGKVFNDTKTHWAKQEIDIAITNGVANGVSLTEFQPDEPITREQAAKMISNYMKLDDANHDKVTKYKDKYQISNWALNSVEGVMELGYMNGYEDNTFRPINNITRAEAVVTLSRIK</sequence>
<dbReference type="GO" id="GO:0042973">
    <property type="term" value="F:glucan endo-1,3-beta-D-glucosidase activity"/>
    <property type="evidence" value="ECO:0007669"/>
    <property type="project" value="UniProtKB-EC"/>
</dbReference>
<keyword evidence="1" id="KW-0677">Repeat</keyword>
<protein>
    <submittedName>
        <fullName evidence="4">Glucan endo-1</fullName>
        <ecNumber evidence="4">3.2.1.39</ecNumber>
        <ecNumber evidence="4">3.2.1.4</ecNumber>
    </submittedName>
</protein>
<proteinExistence type="predicted"/>
<dbReference type="InterPro" id="IPR032179">
    <property type="entry name" value="Cry22Aa_Ig-like"/>
</dbReference>
<dbReference type="EC" id="3.2.1.39" evidence="4"/>
<reference evidence="4 5" key="1">
    <citation type="submission" date="2015-01" db="EMBL/GenBank/DDBJ databases">
        <authorList>
            <person name="Aslett A.Martin."/>
            <person name="De Silva Nishadi"/>
        </authorList>
    </citation>
    <scope>NUCLEOTIDE SEQUENCE [LARGE SCALE GENOMIC DNA]</scope>
    <source>
        <strain evidence="4 5">R28058</strain>
    </source>
</reference>
<evidence type="ECO:0000256" key="2">
    <source>
        <dbReference type="SAM" id="SignalP"/>
    </source>
</evidence>
<dbReference type="PANTHER" id="PTHR43308">
    <property type="entry name" value="OUTER MEMBRANE PROTEIN ALPHA-RELATED"/>
    <property type="match status" value="1"/>
</dbReference>
<keyword evidence="4" id="KW-0378">Hydrolase</keyword>
<dbReference type="AlphaFoldDB" id="A0A0C7QLY9"/>
<dbReference type="RefSeq" id="WP_055342704.1">
    <property type="nucleotide sequence ID" value="NZ_CEKZ01000014.1"/>
</dbReference>
<dbReference type="InterPro" id="IPR051465">
    <property type="entry name" value="Cell_Envelope_Struct_Comp"/>
</dbReference>
<dbReference type="EMBL" id="CEKZ01000014">
    <property type="protein sequence ID" value="CEQ04586.1"/>
    <property type="molecule type" value="Genomic_DNA"/>
</dbReference>
<dbReference type="Pfam" id="PF16403">
    <property type="entry name" value="Bact_surface_Ig-like"/>
    <property type="match status" value="1"/>
</dbReference>
<dbReference type="Gene3D" id="2.60.40.10">
    <property type="entry name" value="Immunoglobulins"/>
    <property type="match status" value="3"/>
</dbReference>
<evidence type="ECO:0000313" key="4">
    <source>
        <dbReference type="EMBL" id="CEQ04586.1"/>
    </source>
</evidence>